<dbReference type="Proteomes" id="UP000234845">
    <property type="component" value="Unassembled WGS sequence"/>
</dbReference>
<reference evidence="3" key="1">
    <citation type="submission" date="2017-11" db="EMBL/GenBank/DDBJ databases">
        <title>The draft genome sequence of Chromatocurvus sp. F02.</title>
        <authorList>
            <person name="Du Z.-J."/>
            <person name="Chang Y.-Q."/>
        </authorList>
    </citation>
    <scope>NUCLEOTIDE SEQUENCE [LARGE SCALE GENOMIC DNA]</scope>
    <source>
        <strain evidence="3">F02</strain>
    </source>
</reference>
<organism evidence="2 3">
    <name type="scientific">Kineobactrum sediminis</name>
    <dbReference type="NCBI Taxonomy" id="1905677"/>
    <lineage>
        <taxon>Bacteria</taxon>
        <taxon>Pseudomonadati</taxon>
        <taxon>Pseudomonadota</taxon>
        <taxon>Gammaproteobacteria</taxon>
        <taxon>Cellvibrionales</taxon>
        <taxon>Halieaceae</taxon>
        <taxon>Kineobactrum</taxon>
    </lineage>
</organism>
<dbReference type="EMBL" id="PKLZ01000003">
    <property type="protein sequence ID" value="PLW82979.1"/>
    <property type="molecule type" value="Genomic_DNA"/>
</dbReference>
<evidence type="ECO:0000313" key="2">
    <source>
        <dbReference type="EMBL" id="PLW82979.1"/>
    </source>
</evidence>
<evidence type="ECO:0000313" key="3">
    <source>
        <dbReference type="Proteomes" id="UP000234845"/>
    </source>
</evidence>
<sequence>MSPVTARKGLSLQAWRLTWVSWGLLLAQQTSNLVLTQPPWIIWLGTLLPLLAFLPGMRRDSLRSFIWLCFVTLLYFIALVERVFATPDQLLPWLGLAAVTILFLSAMFYVRWRAQELRAATAENNKELSHE</sequence>
<gene>
    <name evidence="2" type="ORF">CWI75_05975</name>
</gene>
<feature type="transmembrane region" description="Helical" evidence="1">
    <location>
        <begin position="90"/>
        <end position="110"/>
    </location>
</feature>
<keyword evidence="1" id="KW-0812">Transmembrane</keyword>
<dbReference type="OrthoDB" id="5738125at2"/>
<keyword evidence="3" id="KW-1185">Reference proteome</keyword>
<accession>A0A2N5Y3M1</accession>
<keyword evidence="1" id="KW-0472">Membrane</keyword>
<dbReference type="InterPro" id="IPR018643">
    <property type="entry name" value="DUF2069_membrane"/>
</dbReference>
<comment type="caution">
    <text evidence="2">The sequence shown here is derived from an EMBL/GenBank/DDBJ whole genome shotgun (WGS) entry which is preliminary data.</text>
</comment>
<keyword evidence="1" id="KW-1133">Transmembrane helix</keyword>
<name>A0A2N5Y3M1_9GAMM</name>
<protein>
    <submittedName>
        <fullName evidence="2">DUF2069 domain-containing protein</fullName>
    </submittedName>
</protein>
<dbReference type="Pfam" id="PF09842">
    <property type="entry name" value="DUF2069"/>
    <property type="match status" value="1"/>
</dbReference>
<feature type="transmembrane region" description="Helical" evidence="1">
    <location>
        <begin position="40"/>
        <end position="57"/>
    </location>
</feature>
<proteinExistence type="predicted"/>
<dbReference type="AlphaFoldDB" id="A0A2N5Y3M1"/>
<dbReference type="RefSeq" id="WP_101520579.1">
    <property type="nucleotide sequence ID" value="NZ_PKLZ01000003.1"/>
</dbReference>
<feature type="transmembrane region" description="Helical" evidence="1">
    <location>
        <begin position="64"/>
        <end position="84"/>
    </location>
</feature>
<evidence type="ECO:0000256" key="1">
    <source>
        <dbReference type="SAM" id="Phobius"/>
    </source>
</evidence>